<evidence type="ECO:0000256" key="5">
    <source>
        <dbReference type="ARBA" id="ARBA00023163"/>
    </source>
</evidence>
<dbReference type="GO" id="GO:0003677">
    <property type="term" value="F:DNA binding"/>
    <property type="evidence" value="ECO:0007669"/>
    <property type="project" value="UniProtKB-KW"/>
</dbReference>
<dbReference type="FunFam" id="3.40.50.300:FF:000006">
    <property type="entry name" value="DNA-binding transcriptional regulator NtrC"/>
    <property type="match status" value="1"/>
</dbReference>
<proteinExistence type="predicted"/>
<dbReference type="PROSITE" id="PS00688">
    <property type="entry name" value="SIGMA54_INTERACT_3"/>
    <property type="match status" value="1"/>
</dbReference>
<dbReference type="Gene3D" id="2.40.10.220">
    <property type="entry name" value="predicted glycosyltransferase like domains"/>
    <property type="match status" value="1"/>
</dbReference>
<evidence type="ECO:0000313" key="8">
    <source>
        <dbReference type="Proteomes" id="UP000027059"/>
    </source>
</evidence>
<name>A0A059XSY9_9BACT</name>
<dbReference type="OrthoDB" id="9804019at2"/>
<dbReference type="Pfam" id="PF07238">
    <property type="entry name" value="PilZ"/>
    <property type="match status" value="1"/>
</dbReference>
<keyword evidence="2" id="KW-0067">ATP-binding</keyword>
<dbReference type="InterPro" id="IPR025662">
    <property type="entry name" value="Sigma_54_int_dom_ATP-bd_1"/>
</dbReference>
<dbReference type="PANTHER" id="PTHR32071">
    <property type="entry name" value="TRANSCRIPTIONAL REGULATORY PROTEIN"/>
    <property type="match status" value="1"/>
</dbReference>
<keyword evidence="4" id="KW-0238">DNA-binding</keyword>
<keyword evidence="3" id="KW-0805">Transcription regulation</keyword>
<dbReference type="InterPro" id="IPR058031">
    <property type="entry name" value="AAA_lid_NorR"/>
</dbReference>
<reference evidence="8" key="1">
    <citation type="submission" date="2014-02" db="EMBL/GenBank/DDBJ databases">
        <title>Complete genome sequence and comparative genomic analysis of the nitrogen-fixing bacterium Leptospirillum ferriphilum YSK.</title>
        <authorList>
            <person name="Guo X."/>
            <person name="Yin H."/>
            <person name="Liang Y."/>
            <person name="Hu Q."/>
            <person name="Ma L."/>
            <person name="Xiao Y."/>
            <person name="Zhang X."/>
            <person name="Qiu G."/>
            <person name="Liu X."/>
        </authorList>
    </citation>
    <scope>NUCLEOTIDE SEQUENCE [LARGE SCALE GENOMIC DNA]</scope>
    <source>
        <strain evidence="8">YSK</strain>
    </source>
</reference>
<dbReference type="Gene3D" id="3.40.50.300">
    <property type="entry name" value="P-loop containing nucleotide triphosphate hydrolases"/>
    <property type="match status" value="1"/>
</dbReference>
<gene>
    <name evidence="7" type="ORF">Y981_03405</name>
</gene>
<dbReference type="Pfam" id="PF00158">
    <property type="entry name" value="Sigma54_activat"/>
    <property type="match status" value="1"/>
</dbReference>
<dbReference type="PROSITE" id="PS00675">
    <property type="entry name" value="SIGMA54_INTERACT_1"/>
    <property type="match status" value="1"/>
</dbReference>
<dbReference type="InterPro" id="IPR002078">
    <property type="entry name" value="Sigma_54_int"/>
</dbReference>
<dbReference type="PROSITE" id="PS50045">
    <property type="entry name" value="SIGMA54_INTERACT_4"/>
    <property type="match status" value="1"/>
</dbReference>
<dbReference type="Pfam" id="PF25601">
    <property type="entry name" value="AAA_lid_14"/>
    <property type="match status" value="1"/>
</dbReference>
<evidence type="ECO:0000313" key="7">
    <source>
        <dbReference type="EMBL" id="AIA30165.1"/>
    </source>
</evidence>
<dbReference type="Gene3D" id="1.10.8.60">
    <property type="match status" value="1"/>
</dbReference>
<keyword evidence="8" id="KW-1185">Reference proteome</keyword>
<dbReference type="InterPro" id="IPR003593">
    <property type="entry name" value="AAA+_ATPase"/>
</dbReference>
<keyword evidence="1" id="KW-0547">Nucleotide-binding</keyword>
<dbReference type="InterPro" id="IPR025943">
    <property type="entry name" value="Sigma_54_int_dom_ATP-bd_2"/>
</dbReference>
<dbReference type="GO" id="GO:0005524">
    <property type="term" value="F:ATP binding"/>
    <property type="evidence" value="ECO:0007669"/>
    <property type="project" value="UniProtKB-KW"/>
</dbReference>
<dbReference type="GO" id="GO:0035438">
    <property type="term" value="F:cyclic-di-GMP binding"/>
    <property type="evidence" value="ECO:0007669"/>
    <property type="project" value="InterPro"/>
</dbReference>
<evidence type="ECO:0000256" key="4">
    <source>
        <dbReference type="ARBA" id="ARBA00023125"/>
    </source>
</evidence>
<dbReference type="KEGG" id="lfp:Y981_03405"/>
<dbReference type="AlphaFoldDB" id="A0A059XSY9"/>
<dbReference type="InterPro" id="IPR009057">
    <property type="entry name" value="Homeodomain-like_sf"/>
</dbReference>
<evidence type="ECO:0000259" key="6">
    <source>
        <dbReference type="PROSITE" id="PS50045"/>
    </source>
</evidence>
<dbReference type="RefSeq" id="WP_051613769.1">
    <property type="nucleotide sequence ID" value="NZ_CP007243.1"/>
</dbReference>
<dbReference type="SUPFAM" id="SSF52540">
    <property type="entry name" value="P-loop containing nucleoside triphosphate hydrolases"/>
    <property type="match status" value="1"/>
</dbReference>
<dbReference type="SMART" id="SM00382">
    <property type="entry name" value="AAA"/>
    <property type="match status" value="1"/>
</dbReference>
<dbReference type="InterPro" id="IPR009875">
    <property type="entry name" value="PilZ_domain"/>
</dbReference>
<dbReference type="Proteomes" id="UP000027059">
    <property type="component" value="Chromosome"/>
</dbReference>
<keyword evidence="5" id="KW-0804">Transcription</keyword>
<dbReference type="PROSITE" id="PS00676">
    <property type="entry name" value="SIGMA54_INTERACT_2"/>
    <property type="match status" value="1"/>
</dbReference>
<dbReference type="EMBL" id="CP007243">
    <property type="protein sequence ID" value="AIA30165.1"/>
    <property type="molecule type" value="Genomic_DNA"/>
</dbReference>
<sequence>MRHHERFSLEVPVSFRGSTGGFRKGVLTNLSLTGCFIRPLRRTPLDGWVRLRISSRETEEGEAGEKPEGAEGIETWGFVTRVDEEGFGLHFNWIERENLRRFGRFLLDYAPDNPDVRKLLVVNESSFQFLGPTPSGHDAMVPVAPTLEGGLVESLLRQSWSSFLEHSPSHFFDGMIEWISNLVVEREASPKAFDWCKDWFFLGNSSLIHDIIQKIQIVAPSGLPVLLLGETGVGKEMFARLCHEIGGARPGPFLPVNCGAIPFELAESLFFGHEKGSFSGANSQNTGYLEAASGGTLFLDEIGELPLPLQVKLLRVLQEKKFSRIGSVREISFNARIVCATNKDLKEEVLRGTFREDLFYRLDGLSIRIPPLRDRMNDVLPMAEYLLKKIVRNGNLPERTLGASAAKAIQSYSWPGNVRELHNVIYRASIIADKTEIREEDLGLPLERSVQEKPTLRELREIFEKEIVLESLVRHQGNVTRVAEELDVSKPSVYHFIKKHNLPTTFSLSSAEKPESGS</sequence>
<dbReference type="PROSITE" id="PS51257">
    <property type="entry name" value="PROKAR_LIPOPROTEIN"/>
    <property type="match status" value="1"/>
</dbReference>
<reference evidence="7 8" key="2">
    <citation type="journal article" date="2015" name="Biomed. Res. Int.">
        <title>Effects of Arsenite Resistance on the Growth and Functional Gene Expression of Leptospirillum ferriphilum and Acidithiobacillus thiooxidans in Pure Culture and Coculture.</title>
        <authorList>
            <person name="Jiang H."/>
            <person name="Liang Y."/>
            <person name="Yin H."/>
            <person name="Xiao Y."/>
            <person name="Guo X."/>
            <person name="Xu Y."/>
            <person name="Hu Q."/>
            <person name="Liu H."/>
            <person name="Liu X."/>
        </authorList>
    </citation>
    <scope>NUCLEOTIDE SEQUENCE [LARGE SCALE GENOMIC DNA]</scope>
    <source>
        <strain evidence="7 8">YSK</strain>
    </source>
</reference>
<evidence type="ECO:0000256" key="2">
    <source>
        <dbReference type="ARBA" id="ARBA00022840"/>
    </source>
</evidence>
<dbReference type="InterPro" id="IPR027417">
    <property type="entry name" value="P-loop_NTPase"/>
</dbReference>
<organism evidence="7 8">
    <name type="scientific">Leptospirillum ferriphilum YSK</name>
    <dbReference type="NCBI Taxonomy" id="1441628"/>
    <lineage>
        <taxon>Bacteria</taxon>
        <taxon>Pseudomonadati</taxon>
        <taxon>Nitrospirota</taxon>
        <taxon>Nitrospiria</taxon>
        <taxon>Nitrospirales</taxon>
        <taxon>Nitrospiraceae</taxon>
        <taxon>Leptospirillum</taxon>
    </lineage>
</organism>
<dbReference type="GO" id="GO:0006355">
    <property type="term" value="P:regulation of DNA-templated transcription"/>
    <property type="evidence" value="ECO:0007669"/>
    <property type="project" value="InterPro"/>
</dbReference>
<dbReference type="Gene3D" id="1.10.10.60">
    <property type="entry name" value="Homeodomain-like"/>
    <property type="match status" value="1"/>
</dbReference>
<protein>
    <submittedName>
        <fullName evidence="7">Fis family transcriptional regulator</fullName>
    </submittedName>
</protein>
<accession>A0A059XSY9</accession>
<evidence type="ECO:0000256" key="1">
    <source>
        <dbReference type="ARBA" id="ARBA00022741"/>
    </source>
</evidence>
<evidence type="ECO:0000256" key="3">
    <source>
        <dbReference type="ARBA" id="ARBA00023015"/>
    </source>
</evidence>
<feature type="domain" description="Sigma-54 factor interaction" evidence="6">
    <location>
        <begin position="201"/>
        <end position="430"/>
    </location>
</feature>
<dbReference type="InterPro" id="IPR025944">
    <property type="entry name" value="Sigma_54_int_dom_CS"/>
</dbReference>
<dbReference type="CDD" id="cd00009">
    <property type="entry name" value="AAA"/>
    <property type="match status" value="1"/>
</dbReference>
<dbReference type="HOGENOM" id="CLU_000445_135_0_0"/>
<dbReference type="SUPFAM" id="SSF46689">
    <property type="entry name" value="Homeodomain-like"/>
    <property type="match status" value="1"/>
</dbReference>